<protein>
    <submittedName>
        <fullName evidence="2">Uncharacterized protein</fullName>
    </submittedName>
</protein>
<keyword evidence="3" id="KW-1185">Reference proteome</keyword>
<dbReference type="AlphaFoldDB" id="A0A1H7FHX3"/>
<dbReference type="RefSeq" id="WP_091828537.1">
    <property type="nucleotide sequence ID" value="NZ_FOAN01000001.1"/>
</dbReference>
<evidence type="ECO:0000313" key="3">
    <source>
        <dbReference type="Proteomes" id="UP000199664"/>
    </source>
</evidence>
<sequence>MFRRQDEEPDEQWRMTVNLLAIIAVLVMIGAGFWLLRELNAAKKAQECLASAARHQCRQIGTR</sequence>
<evidence type="ECO:0000313" key="2">
    <source>
        <dbReference type="EMBL" id="SEK25579.1"/>
    </source>
</evidence>
<dbReference type="STRING" id="1036779.SAMN04515666_10158"/>
<organism evidence="2 3">
    <name type="scientific">Bosea lupini</name>
    <dbReference type="NCBI Taxonomy" id="1036779"/>
    <lineage>
        <taxon>Bacteria</taxon>
        <taxon>Pseudomonadati</taxon>
        <taxon>Pseudomonadota</taxon>
        <taxon>Alphaproteobacteria</taxon>
        <taxon>Hyphomicrobiales</taxon>
        <taxon>Boseaceae</taxon>
        <taxon>Bosea</taxon>
    </lineage>
</organism>
<keyword evidence="1" id="KW-0472">Membrane</keyword>
<dbReference type="EMBL" id="FOAN01000001">
    <property type="protein sequence ID" value="SEK25579.1"/>
    <property type="molecule type" value="Genomic_DNA"/>
</dbReference>
<reference evidence="3" key="1">
    <citation type="submission" date="2016-10" db="EMBL/GenBank/DDBJ databases">
        <authorList>
            <person name="Varghese N."/>
            <person name="Submissions S."/>
        </authorList>
    </citation>
    <scope>NUCLEOTIDE SEQUENCE [LARGE SCALE GENOMIC DNA]</scope>
    <source>
        <strain evidence="3">LMG 26383,CCUG 61248,R- 45681</strain>
    </source>
</reference>
<name>A0A1H7FHX3_9HYPH</name>
<dbReference type="Proteomes" id="UP000199664">
    <property type="component" value="Unassembled WGS sequence"/>
</dbReference>
<accession>A0A1H7FHX3</accession>
<feature type="transmembrane region" description="Helical" evidence="1">
    <location>
        <begin position="15"/>
        <end position="36"/>
    </location>
</feature>
<evidence type="ECO:0000256" key="1">
    <source>
        <dbReference type="SAM" id="Phobius"/>
    </source>
</evidence>
<proteinExistence type="predicted"/>
<keyword evidence="1" id="KW-1133">Transmembrane helix</keyword>
<dbReference type="OrthoDB" id="8162722at2"/>
<gene>
    <name evidence="2" type="ORF">SAMN04515666_10158</name>
</gene>
<keyword evidence="1" id="KW-0812">Transmembrane</keyword>